<dbReference type="GO" id="GO:0016746">
    <property type="term" value="F:acyltransferase activity"/>
    <property type="evidence" value="ECO:0007669"/>
    <property type="project" value="UniProtKB-KW"/>
</dbReference>
<dbReference type="CDD" id="cd04301">
    <property type="entry name" value="NAT_SF"/>
    <property type="match status" value="1"/>
</dbReference>
<reference evidence="2 3" key="1">
    <citation type="journal article" date="2016" name="Antonie Van Leeuwenhoek">
        <title>Dongia soli sp. nov., isolated from soil from Dokdo, Korea.</title>
        <authorList>
            <person name="Kim D.U."/>
            <person name="Lee H."/>
            <person name="Kim H."/>
            <person name="Kim S.G."/>
            <person name="Ka J.O."/>
        </authorList>
    </citation>
    <scope>NUCLEOTIDE SEQUENCE [LARGE SCALE GENOMIC DNA]</scope>
    <source>
        <strain evidence="2 3">D78</strain>
    </source>
</reference>
<keyword evidence="2" id="KW-0012">Acyltransferase</keyword>
<sequence>MEFHDRRGAFCRVRSVTAADLPALQAIYRWHVLHGIASFEETPPDLAEFSARFEAIRSRGLPYLCVDVSPRQEGAPPDERASRIAGYAYAGPYRSRSAYRFTVENSIYLDPAYAGRGIGRGLLQPLIADCAALGMRQMVAVIGDSENAASIALHRALGFRQVGVLTKVGFKFGRWVDSVLMQRALGDGTDPA</sequence>
<organism evidence="2 3">
    <name type="scientific">Dongia soli</name>
    <dbReference type="NCBI Taxonomy" id="600628"/>
    <lineage>
        <taxon>Bacteria</taxon>
        <taxon>Pseudomonadati</taxon>
        <taxon>Pseudomonadota</taxon>
        <taxon>Alphaproteobacteria</taxon>
        <taxon>Rhodospirillales</taxon>
        <taxon>Dongiaceae</taxon>
        <taxon>Dongia</taxon>
    </lineage>
</organism>
<dbReference type="EC" id="2.3.1.-" evidence="2"/>
<dbReference type="InterPro" id="IPR016181">
    <property type="entry name" value="Acyl_CoA_acyltransferase"/>
</dbReference>
<evidence type="ECO:0000259" key="1">
    <source>
        <dbReference type="PROSITE" id="PS51186"/>
    </source>
</evidence>
<dbReference type="EMBL" id="JAXCLW010000006">
    <property type="protein sequence ID" value="MDY0884920.1"/>
    <property type="molecule type" value="Genomic_DNA"/>
</dbReference>
<dbReference type="Proteomes" id="UP001279642">
    <property type="component" value="Unassembled WGS sequence"/>
</dbReference>
<dbReference type="RefSeq" id="WP_320509993.1">
    <property type="nucleotide sequence ID" value="NZ_JAXCLW010000006.1"/>
</dbReference>
<dbReference type="PANTHER" id="PTHR43072">
    <property type="entry name" value="N-ACETYLTRANSFERASE"/>
    <property type="match status" value="1"/>
</dbReference>
<dbReference type="InterPro" id="IPR000182">
    <property type="entry name" value="GNAT_dom"/>
</dbReference>
<proteinExistence type="predicted"/>
<evidence type="ECO:0000313" key="3">
    <source>
        <dbReference type="Proteomes" id="UP001279642"/>
    </source>
</evidence>
<protein>
    <submittedName>
        <fullName evidence="2">GNAT family N-acetyltransferase</fullName>
        <ecNumber evidence="2">2.3.1.-</ecNumber>
    </submittedName>
</protein>
<name>A0ABU5EEV0_9PROT</name>
<accession>A0ABU5EEV0</accession>
<evidence type="ECO:0000313" key="2">
    <source>
        <dbReference type="EMBL" id="MDY0884920.1"/>
    </source>
</evidence>
<dbReference type="Gene3D" id="3.40.630.30">
    <property type="match status" value="1"/>
</dbReference>
<dbReference type="PROSITE" id="PS51186">
    <property type="entry name" value="GNAT"/>
    <property type="match status" value="1"/>
</dbReference>
<keyword evidence="2" id="KW-0808">Transferase</keyword>
<dbReference type="SUPFAM" id="SSF55729">
    <property type="entry name" value="Acyl-CoA N-acyltransferases (Nat)"/>
    <property type="match status" value="1"/>
</dbReference>
<feature type="domain" description="N-acetyltransferase" evidence="1">
    <location>
        <begin position="11"/>
        <end position="186"/>
    </location>
</feature>
<dbReference type="Pfam" id="PF00583">
    <property type="entry name" value="Acetyltransf_1"/>
    <property type="match status" value="1"/>
</dbReference>
<gene>
    <name evidence="2" type="ORF">SMD27_18900</name>
</gene>
<keyword evidence="3" id="KW-1185">Reference proteome</keyword>
<dbReference type="PANTHER" id="PTHR43072:SF8">
    <property type="entry name" value="ACYLTRANSFERASE FABY-RELATED"/>
    <property type="match status" value="1"/>
</dbReference>
<comment type="caution">
    <text evidence="2">The sequence shown here is derived from an EMBL/GenBank/DDBJ whole genome shotgun (WGS) entry which is preliminary data.</text>
</comment>